<keyword evidence="2" id="KW-1185">Reference proteome</keyword>
<dbReference type="Proteomes" id="UP000032141">
    <property type="component" value="Chromosome C7"/>
</dbReference>
<sequence>MLTRLQNLRQGTRSVNDYVEEFSLLLTRNELPDSVVQLVLRFIGTPTSTSTAMSQFDPLTVSEDQQRAVAFEL</sequence>
<dbReference type="STRING" id="109376.A0A0D3D8J9"/>
<reference evidence="1 2" key="1">
    <citation type="journal article" date="2014" name="Genome Biol.">
        <title>Transcriptome and methylome profiling reveals relics of genome dominance in the mesopolyploid Brassica oleracea.</title>
        <authorList>
            <person name="Parkin I.A."/>
            <person name="Koh C."/>
            <person name="Tang H."/>
            <person name="Robinson S.J."/>
            <person name="Kagale S."/>
            <person name="Clarke W.E."/>
            <person name="Town C.D."/>
            <person name="Nixon J."/>
            <person name="Krishnakumar V."/>
            <person name="Bidwell S.L."/>
            <person name="Denoeud F."/>
            <person name="Belcram H."/>
            <person name="Links M.G."/>
            <person name="Just J."/>
            <person name="Clarke C."/>
            <person name="Bender T."/>
            <person name="Huebert T."/>
            <person name="Mason A.S."/>
            <person name="Pires J.C."/>
            <person name="Barker G."/>
            <person name="Moore J."/>
            <person name="Walley P.G."/>
            <person name="Manoli S."/>
            <person name="Batley J."/>
            <person name="Edwards D."/>
            <person name="Nelson M.N."/>
            <person name="Wang X."/>
            <person name="Paterson A.H."/>
            <person name="King G."/>
            <person name="Bancroft I."/>
            <person name="Chalhoub B."/>
            <person name="Sharpe A.G."/>
        </authorList>
    </citation>
    <scope>NUCLEOTIDE SEQUENCE</scope>
    <source>
        <strain evidence="1 2">cv. TO1000</strain>
    </source>
</reference>
<name>A0A0D3D8J9_BRAOL</name>
<evidence type="ECO:0000313" key="2">
    <source>
        <dbReference type="Proteomes" id="UP000032141"/>
    </source>
</evidence>
<organism evidence="1 2">
    <name type="scientific">Brassica oleracea var. oleracea</name>
    <dbReference type="NCBI Taxonomy" id="109376"/>
    <lineage>
        <taxon>Eukaryota</taxon>
        <taxon>Viridiplantae</taxon>
        <taxon>Streptophyta</taxon>
        <taxon>Embryophyta</taxon>
        <taxon>Tracheophyta</taxon>
        <taxon>Spermatophyta</taxon>
        <taxon>Magnoliopsida</taxon>
        <taxon>eudicotyledons</taxon>
        <taxon>Gunneridae</taxon>
        <taxon>Pentapetalae</taxon>
        <taxon>rosids</taxon>
        <taxon>malvids</taxon>
        <taxon>Brassicales</taxon>
        <taxon>Brassicaceae</taxon>
        <taxon>Brassiceae</taxon>
        <taxon>Brassica</taxon>
    </lineage>
</organism>
<protein>
    <submittedName>
        <fullName evidence="1">Uncharacterized protein</fullName>
    </submittedName>
</protein>
<accession>A0A0D3D8J9</accession>
<dbReference type="HOGENOM" id="CLU_2708276_0_0_1"/>
<dbReference type="Gramene" id="Bo7g065160.1">
    <property type="protein sequence ID" value="Bo7g065160.1"/>
    <property type="gene ID" value="Bo7g065160"/>
</dbReference>
<proteinExistence type="predicted"/>
<evidence type="ECO:0000313" key="1">
    <source>
        <dbReference type="EnsemblPlants" id="Bo7g065160.1"/>
    </source>
</evidence>
<reference evidence="1" key="2">
    <citation type="submission" date="2015-03" db="UniProtKB">
        <authorList>
            <consortium name="EnsemblPlants"/>
        </authorList>
    </citation>
    <scope>IDENTIFICATION</scope>
</reference>
<dbReference type="EnsemblPlants" id="Bo7g065160.1">
    <property type="protein sequence ID" value="Bo7g065160.1"/>
    <property type="gene ID" value="Bo7g065160"/>
</dbReference>
<dbReference type="AlphaFoldDB" id="A0A0D3D8J9"/>